<dbReference type="PROSITE" id="PS00211">
    <property type="entry name" value="ABC_TRANSPORTER_1"/>
    <property type="match status" value="1"/>
</dbReference>
<dbReference type="GO" id="GO:0015833">
    <property type="term" value="P:peptide transport"/>
    <property type="evidence" value="ECO:0007669"/>
    <property type="project" value="InterPro"/>
</dbReference>
<evidence type="ECO:0000313" key="6">
    <source>
        <dbReference type="EMBL" id="BEQ15721.1"/>
    </source>
</evidence>
<sequence length="323" mass="35042">MNQAAPLMALEGLTKYFKVGAGFMGVQRQTVHAVDGVDLTVRPHEVLGLVGESGCGKSTLGRLALGLLGPTSGRVMFEGRDITTLDRAGWKALRRQMQVIFQDPATSLNPRLNVGSILAEPLLIHGLATRQEAKARVAELLSEVGLRPEHARRYPHQFSGGQRQRIGIARALALRPKLVVADEPVSALDVSIQAQVLNLLMELKESFGLTYMFVAHDLSVVRHVSTRVAVMYLGKVVEVGPAAVFDSPPRHPYTEALLAAAPVADPHKVMAPPPVKGDVASPVNPPAGCRFHPRCPEAQDVCSREEPLLKQIEPEHLCACHFR</sequence>
<dbReference type="SUPFAM" id="SSF52540">
    <property type="entry name" value="P-loop containing nucleoside triphosphate hydrolases"/>
    <property type="match status" value="1"/>
</dbReference>
<evidence type="ECO:0000256" key="2">
    <source>
        <dbReference type="ARBA" id="ARBA00022448"/>
    </source>
</evidence>
<dbReference type="InterPro" id="IPR017871">
    <property type="entry name" value="ABC_transporter-like_CS"/>
</dbReference>
<dbReference type="SMART" id="SM00382">
    <property type="entry name" value="AAA"/>
    <property type="match status" value="1"/>
</dbReference>
<dbReference type="KEGG" id="dmp:FAK_27870"/>
<comment type="similarity">
    <text evidence="1">Belongs to the ABC transporter superfamily.</text>
</comment>
<evidence type="ECO:0000313" key="7">
    <source>
        <dbReference type="Proteomes" id="UP001366166"/>
    </source>
</evidence>
<dbReference type="GO" id="GO:0005524">
    <property type="term" value="F:ATP binding"/>
    <property type="evidence" value="ECO:0007669"/>
    <property type="project" value="UniProtKB-KW"/>
</dbReference>
<keyword evidence="4 6" id="KW-0067">ATP-binding</keyword>
<dbReference type="FunFam" id="3.40.50.300:FF:000016">
    <property type="entry name" value="Oligopeptide ABC transporter ATP-binding component"/>
    <property type="match status" value="1"/>
</dbReference>
<dbReference type="RefSeq" id="WP_338600539.1">
    <property type="nucleotide sequence ID" value="NZ_AP028679.1"/>
</dbReference>
<dbReference type="Gene3D" id="3.40.50.300">
    <property type="entry name" value="P-loop containing nucleotide triphosphate hydrolases"/>
    <property type="match status" value="1"/>
</dbReference>
<dbReference type="InterPro" id="IPR003439">
    <property type="entry name" value="ABC_transporter-like_ATP-bd"/>
</dbReference>
<feature type="domain" description="AAA+ ATPase" evidence="5">
    <location>
        <begin position="43"/>
        <end position="235"/>
    </location>
</feature>
<accession>A0AAU9EF34</accession>
<dbReference type="CDD" id="cd03257">
    <property type="entry name" value="ABC_NikE_OppD_transporters"/>
    <property type="match status" value="1"/>
</dbReference>
<evidence type="ECO:0000256" key="4">
    <source>
        <dbReference type="ARBA" id="ARBA00022840"/>
    </source>
</evidence>
<organism evidence="6 7">
    <name type="scientific">Desulfoferula mesophila</name>
    <dbReference type="NCBI Taxonomy" id="3058419"/>
    <lineage>
        <taxon>Bacteria</taxon>
        <taxon>Pseudomonadati</taxon>
        <taxon>Thermodesulfobacteriota</taxon>
        <taxon>Desulfarculia</taxon>
        <taxon>Desulfarculales</taxon>
        <taxon>Desulfarculaceae</taxon>
        <taxon>Desulfoferula</taxon>
    </lineage>
</organism>
<dbReference type="AlphaFoldDB" id="A0AAU9EF34"/>
<evidence type="ECO:0000259" key="5">
    <source>
        <dbReference type="SMART" id="SM00382"/>
    </source>
</evidence>
<dbReference type="EMBL" id="AP028679">
    <property type="protein sequence ID" value="BEQ15721.1"/>
    <property type="molecule type" value="Genomic_DNA"/>
</dbReference>
<proteinExistence type="inferred from homology"/>
<dbReference type="InterPro" id="IPR027417">
    <property type="entry name" value="P-loop_NTPase"/>
</dbReference>
<dbReference type="PANTHER" id="PTHR43776">
    <property type="entry name" value="TRANSPORT ATP-BINDING PROTEIN"/>
    <property type="match status" value="1"/>
</dbReference>
<keyword evidence="2" id="KW-0813">Transport</keyword>
<dbReference type="GO" id="GO:0055085">
    <property type="term" value="P:transmembrane transport"/>
    <property type="evidence" value="ECO:0007669"/>
    <property type="project" value="UniProtKB-ARBA"/>
</dbReference>
<dbReference type="PANTHER" id="PTHR43776:SF7">
    <property type="entry name" value="D,D-DIPEPTIDE TRANSPORT ATP-BINDING PROTEIN DDPF-RELATED"/>
    <property type="match status" value="1"/>
</dbReference>
<protein>
    <submittedName>
        <fullName evidence="6">ABC transporter ATP-binding protein</fullName>
    </submittedName>
</protein>
<reference evidence="7" key="1">
    <citation type="journal article" date="2023" name="Arch. Microbiol.">
        <title>Desulfoferula mesophilus gen. nov. sp. nov., a mesophilic sulfate-reducing bacterium isolated from a brackish lake sediment.</title>
        <authorList>
            <person name="Watanabe T."/>
            <person name="Yabe T."/>
            <person name="Tsuji J.M."/>
            <person name="Fukui M."/>
        </authorList>
    </citation>
    <scope>NUCLEOTIDE SEQUENCE [LARGE SCALE GENOMIC DNA]</scope>
    <source>
        <strain evidence="7">12FAK</strain>
    </source>
</reference>
<dbReference type="Proteomes" id="UP001366166">
    <property type="component" value="Chromosome"/>
</dbReference>
<dbReference type="InterPro" id="IPR003593">
    <property type="entry name" value="AAA+_ATPase"/>
</dbReference>
<keyword evidence="7" id="KW-1185">Reference proteome</keyword>
<evidence type="ECO:0000256" key="1">
    <source>
        <dbReference type="ARBA" id="ARBA00005417"/>
    </source>
</evidence>
<dbReference type="NCBIfam" id="TIGR01727">
    <property type="entry name" value="oligo_HPY"/>
    <property type="match status" value="1"/>
</dbReference>
<keyword evidence="3" id="KW-0547">Nucleotide-binding</keyword>
<dbReference type="Pfam" id="PF08352">
    <property type="entry name" value="oligo_HPY"/>
    <property type="match status" value="1"/>
</dbReference>
<dbReference type="Pfam" id="PF00005">
    <property type="entry name" value="ABC_tran"/>
    <property type="match status" value="1"/>
</dbReference>
<dbReference type="InterPro" id="IPR050319">
    <property type="entry name" value="ABC_transp_ATP-bind"/>
</dbReference>
<name>A0AAU9EF34_9BACT</name>
<evidence type="ECO:0000256" key="3">
    <source>
        <dbReference type="ARBA" id="ARBA00022741"/>
    </source>
</evidence>
<dbReference type="GO" id="GO:0016887">
    <property type="term" value="F:ATP hydrolysis activity"/>
    <property type="evidence" value="ECO:0007669"/>
    <property type="project" value="InterPro"/>
</dbReference>
<dbReference type="InterPro" id="IPR013563">
    <property type="entry name" value="Oligopep_ABC_C"/>
</dbReference>
<gene>
    <name evidence="6" type="ORF">FAK_27870</name>
</gene>